<evidence type="ECO:0000259" key="1">
    <source>
        <dbReference type="Pfam" id="PF00668"/>
    </source>
</evidence>
<sequence>MKTIPAPATQAVYHDFLAAPDTYLPIKRMFAAVALDSVLDRRRLEAAIRAVAGAHEILRTCPVTVDGQVLQEIRELPEIDEPLLVTTDWDGSAEAVTDLKTGLENWWAAPRQLAVRPILATSGTGRSYLLCAYNGCSMDGISAHFLLDQIRAHYSGRPFVTAPVQFSDYSAAMTEEGHALAYDDWMRLIDRSASVLPDALAKDRESIPKAWIRVLPFELSPDVTAAVGTLCRTFACTRFEALAVATELYFRRDDDRPASVGVLHGGRRGPRSLEVAGLLRTQVMDVVQMDGSPTAGAAFTAQLGSLRAALRHLARLPVEEVCRRAGLPGGFRFGERRLWEVSIISRFSRFLTGPFGEAAIEPLDAPMRDDWFCENGGPVFSVNFTLGKGALTGGLQYVDPPVDPGTAAAVVAGIQQTVLRVAGDPAASVASAPAFLRLVS</sequence>
<protein>
    <submittedName>
        <fullName evidence="2">Condensation domain-containing protein</fullName>
    </submittedName>
</protein>
<evidence type="ECO:0000313" key="3">
    <source>
        <dbReference type="Proteomes" id="UP000181951"/>
    </source>
</evidence>
<proteinExistence type="predicted"/>
<dbReference type="GO" id="GO:0008610">
    <property type="term" value="P:lipid biosynthetic process"/>
    <property type="evidence" value="ECO:0007669"/>
    <property type="project" value="UniProtKB-ARBA"/>
</dbReference>
<gene>
    <name evidence="2" type="ORF">SAMN05216267_101682</name>
</gene>
<dbReference type="Proteomes" id="UP000181951">
    <property type="component" value="Unassembled WGS sequence"/>
</dbReference>
<dbReference type="GO" id="GO:0031177">
    <property type="term" value="F:phosphopantetheine binding"/>
    <property type="evidence" value="ECO:0007669"/>
    <property type="project" value="TreeGrafter"/>
</dbReference>
<dbReference type="GO" id="GO:0044550">
    <property type="term" value="P:secondary metabolite biosynthetic process"/>
    <property type="evidence" value="ECO:0007669"/>
    <property type="project" value="TreeGrafter"/>
</dbReference>
<organism evidence="2 3">
    <name type="scientific">Actinacidiphila rubida</name>
    <dbReference type="NCBI Taxonomy" id="310780"/>
    <lineage>
        <taxon>Bacteria</taxon>
        <taxon>Bacillati</taxon>
        <taxon>Actinomycetota</taxon>
        <taxon>Actinomycetes</taxon>
        <taxon>Kitasatosporales</taxon>
        <taxon>Streptomycetaceae</taxon>
        <taxon>Actinacidiphila</taxon>
    </lineage>
</organism>
<feature type="domain" description="Condensation" evidence="1">
    <location>
        <begin position="31"/>
        <end position="298"/>
    </location>
</feature>
<dbReference type="SUPFAM" id="SSF52777">
    <property type="entry name" value="CoA-dependent acyltransferases"/>
    <property type="match status" value="2"/>
</dbReference>
<accession>A0A1H8LLF6</accession>
<dbReference type="InterPro" id="IPR023213">
    <property type="entry name" value="CAT-like_dom_sf"/>
</dbReference>
<dbReference type="GO" id="GO:0043041">
    <property type="term" value="P:amino acid activation for nonribosomal peptide biosynthetic process"/>
    <property type="evidence" value="ECO:0007669"/>
    <property type="project" value="TreeGrafter"/>
</dbReference>
<dbReference type="AlphaFoldDB" id="A0A1H8LLF6"/>
<dbReference type="Gene3D" id="3.30.559.30">
    <property type="entry name" value="Nonribosomal peptide synthetase, condensation domain"/>
    <property type="match status" value="1"/>
</dbReference>
<dbReference type="EMBL" id="FODD01000016">
    <property type="protein sequence ID" value="SEO05974.1"/>
    <property type="molecule type" value="Genomic_DNA"/>
</dbReference>
<dbReference type="PANTHER" id="PTHR45527">
    <property type="entry name" value="NONRIBOSOMAL PEPTIDE SYNTHETASE"/>
    <property type="match status" value="1"/>
</dbReference>
<dbReference type="GO" id="GO:0005737">
    <property type="term" value="C:cytoplasm"/>
    <property type="evidence" value="ECO:0007669"/>
    <property type="project" value="TreeGrafter"/>
</dbReference>
<evidence type="ECO:0000313" key="2">
    <source>
        <dbReference type="EMBL" id="SEO05974.1"/>
    </source>
</evidence>
<name>A0A1H8LLF6_9ACTN</name>
<dbReference type="GO" id="GO:0003824">
    <property type="term" value="F:catalytic activity"/>
    <property type="evidence" value="ECO:0007669"/>
    <property type="project" value="InterPro"/>
</dbReference>
<dbReference type="OrthoDB" id="4275933at2"/>
<dbReference type="Gene3D" id="3.30.559.10">
    <property type="entry name" value="Chloramphenicol acetyltransferase-like domain"/>
    <property type="match status" value="1"/>
</dbReference>
<reference evidence="2 3" key="1">
    <citation type="submission" date="2016-10" db="EMBL/GenBank/DDBJ databases">
        <authorList>
            <person name="de Groot N.N."/>
        </authorList>
    </citation>
    <scope>NUCLEOTIDE SEQUENCE [LARGE SCALE GENOMIC DNA]</scope>
    <source>
        <strain evidence="2 3">CGMCC 4.2026</strain>
    </source>
</reference>
<dbReference type="PANTHER" id="PTHR45527:SF1">
    <property type="entry name" value="FATTY ACID SYNTHASE"/>
    <property type="match status" value="1"/>
</dbReference>
<dbReference type="Pfam" id="PF00668">
    <property type="entry name" value="Condensation"/>
    <property type="match status" value="1"/>
</dbReference>
<dbReference type="STRING" id="310780.SAMN05216267_101682"/>
<keyword evidence="3" id="KW-1185">Reference proteome</keyword>
<dbReference type="InterPro" id="IPR001242">
    <property type="entry name" value="Condensation_dom"/>
</dbReference>
<dbReference type="RefSeq" id="WP_075017102.1">
    <property type="nucleotide sequence ID" value="NZ_FODD01000016.1"/>
</dbReference>